<dbReference type="Proteomes" id="UP000307999">
    <property type="component" value="Unassembled WGS sequence"/>
</dbReference>
<dbReference type="AlphaFoldDB" id="A0A4U1B5E3"/>
<evidence type="ECO:0000313" key="1">
    <source>
        <dbReference type="EMBL" id="TKB45614.1"/>
    </source>
</evidence>
<evidence type="ECO:0008006" key="3">
    <source>
        <dbReference type="Google" id="ProtNLM"/>
    </source>
</evidence>
<proteinExistence type="predicted"/>
<gene>
    <name evidence="1" type="ORF">E8M12_08230</name>
</gene>
<protein>
    <recommendedName>
        <fullName evidence="3">DUF885 domain-containing protein</fullName>
    </recommendedName>
</protein>
<reference evidence="1 2" key="1">
    <citation type="submission" date="2019-04" db="EMBL/GenBank/DDBJ databases">
        <title>Thalassotalea guangxiensis sp. nov., isolated from sediment of the coastal wetland.</title>
        <authorList>
            <person name="Zheng S."/>
            <person name="Zhang D."/>
        </authorList>
    </citation>
    <scope>NUCLEOTIDE SEQUENCE [LARGE SCALE GENOMIC DNA]</scope>
    <source>
        <strain evidence="1 2">ZS-4</strain>
    </source>
</reference>
<dbReference type="OrthoDB" id="140419at2"/>
<comment type="caution">
    <text evidence="1">The sequence shown here is derived from an EMBL/GenBank/DDBJ whole genome shotgun (WGS) entry which is preliminary data.</text>
</comment>
<sequence>MTMNELAERYVKLTLAVGQHHDYYIDAYYGPEAWREQDKQPLGELLQLGENLHADLAKIDATNHEKSRHEFLTIQTESVLFFIKHLQGEQFSFDEESKALYDAISPTIDESEFDQALAELDDLLPGDGPLNQRMAVFSKQFEIPKDKLDTVFRAAIKESRQRTRQFIDLPTQENFTLEYVTDKVWSGYNWYKGNSFSLIQMNTDFPITIDRAIDLASHEGYPGHHVFNSLMEKHLVNANGWIEYSVYPLFSPMSLLAEGSANYGIDVAFPEHERIAFEKEVLFPLAGLDSSKVDLYYAVQAVRSKLSYIDNVVAKRYLDGQIDKQTAQQMLMKYALSSEQKALQRIGFIEQNRAYVINYNLGQDIVRDYVEQLSKGNAEKRWQVFSELLAYPKTASMMRH</sequence>
<dbReference type="EMBL" id="SWDB01000018">
    <property type="protein sequence ID" value="TKB45614.1"/>
    <property type="molecule type" value="Genomic_DNA"/>
</dbReference>
<organism evidence="1 2">
    <name type="scientific">Thalassotalea mangrovi</name>
    <dbReference type="NCBI Taxonomy" id="2572245"/>
    <lineage>
        <taxon>Bacteria</taxon>
        <taxon>Pseudomonadati</taxon>
        <taxon>Pseudomonadota</taxon>
        <taxon>Gammaproteobacteria</taxon>
        <taxon>Alteromonadales</taxon>
        <taxon>Colwelliaceae</taxon>
        <taxon>Thalassotalea</taxon>
    </lineage>
</organism>
<evidence type="ECO:0000313" key="2">
    <source>
        <dbReference type="Proteomes" id="UP000307999"/>
    </source>
</evidence>
<keyword evidence="2" id="KW-1185">Reference proteome</keyword>
<name>A0A4U1B5E3_9GAMM</name>
<accession>A0A4U1B5E3</accession>